<dbReference type="STRING" id="1801764.A2903_01205"/>
<evidence type="ECO:0000313" key="1">
    <source>
        <dbReference type="EMBL" id="OGI83363.1"/>
    </source>
</evidence>
<gene>
    <name evidence="1" type="ORF">A2903_01205</name>
</gene>
<dbReference type="AlphaFoldDB" id="A0A1F6WNB9"/>
<dbReference type="EMBL" id="MFUO01000029">
    <property type="protein sequence ID" value="OGI83363.1"/>
    <property type="molecule type" value="Genomic_DNA"/>
</dbReference>
<name>A0A1F6WNB9_9BACT</name>
<comment type="caution">
    <text evidence="1">The sequence shown here is derived from an EMBL/GenBank/DDBJ whole genome shotgun (WGS) entry which is preliminary data.</text>
</comment>
<proteinExistence type="predicted"/>
<organism evidence="1 2">
    <name type="scientific">Candidatus Nomurabacteria bacterium RIFCSPLOWO2_01_FULL_33_17</name>
    <dbReference type="NCBI Taxonomy" id="1801764"/>
    <lineage>
        <taxon>Bacteria</taxon>
        <taxon>Candidatus Nomuraibacteriota</taxon>
    </lineage>
</organism>
<sequence>MRQDKQFVFELRKQGKSYREIQEKTSISRGTLCAWFKDIEWSKHIRYENNGKNITLSKERLKKLNNGRKIKLDSYYQKIEKEAEKEFRVFKDEALFMAGLMLYAGEGDKRSRNVSKISNSEFYIHKIFIIFSEKYLCIKRDNIKMSLIIYPDHNIQECIAIWGKEMNITKENFYKTQVIQGKETKNKLQYGVGMSIISSKVAVKKKILVWLELSKTVF</sequence>
<accession>A0A1F6WNB9</accession>
<evidence type="ECO:0000313" key="2">
    <source>
        <dbReference type="Proteomes" id="UP000178184"/>
    </source>
</evidence>
<dbReference type="Proteomes" id="UP000178184">
    <property type="component" value="Unassembled WGS sequence"/>
</dbReference>
<protein>
    <submittedName>
        <fullName evidence="1">Uncharacterized protein</fullName>
    </submittedName>
</protein>
<reference evidence="1 2" key="1">
    <citation type="journal article" date="2016" name="Nat. Commun.">
        <title>Thousands of microbial genomes shed light on interconnected biogeochemical processes in an aquifer system.</title>
        <authorList>
            <person name="Anantharaman K."/>
            <person name="Brown C.T."/>
            <person name="Hug L.A."/>
            <person name="Sharon I."/>
            <person name="Castelle C.J."/>
            <person name="Probst A.J."/>
            <person name="Thomas B.C."/>
            <person name="Singh A."/>
            <person name="Wilkins M.J."/>
            <person name="Karaoz U."/>
            <person name="Brodie E.L."/>
            <person name="Williams K.H."/>
            <person name="Hubbard S.S."/>
            <person name="Banfield J.F."/>
        </authorList>
    </citation>
    <scope>NUCLEOTIDE SEQUENCE [LARGE SCALE GENOMIC DNA]</scope>
</reference>